<dbReference type="GeneID" id="74530778"/>
<organism evidence="4 5">
    <name type="scientific">Haloferax larsenii</name>
    <dbReference type="NCBI Taxonomy" id="302484"/>
    <lineage>
        <taxon>Archaea</taxon>
        <taxon>Methanobacteriati</taxon>
        <taxon>Methanobacteriota</taxon>
        <taxon>Stenosarchaea group</taxon>
        <taxon>Halobacteria</taxon>
        <taxon>Halobacteriales</taxon>
        <taxon>Haloferacaceae</taxon>
        <taxon>Haloferax</taxon>
    </lineage>
</organism>
<keyword evidence="2" id="KW-1133">Transmembrane helix</keyword>
<geneLocation type="plasmid" evidence="4 5">
    <name>pHl5678-2</name>
</geneLocation>
<feature type="domain" description="DUF7982" evidence="3">
    <location>
        <begin position="17"/>
        <end position="280"/>
    </location>
</feature>
<keyword evidence="4" id="KW-0614">Plasmid</keyword>
<keyword evidence="5" id="KW-1185">Reference proteome</keyword>
<evidence type="ECO:0000256" key="1">
    <source>
        <dbReference type="SAM" id="Coils"/>
    </source>
</evidence>
<accession>A0ABY5RJ88</accession>
<reference evidence="4" key="1">
    <citation type="submission" date="2021-07" db="EMBL/GenBank/DDBJ databases">
        <title>Studies on halocins as antimicrobial molecules from haloarchaea.</title>
        <authorList>
            <person name="Kumar S."/>
            <person name="Khare S.K."/>
        </authorList>
    </citation>
    <scope>NUCLEOTIDE SEQUENCE</scope>
    <source>
        <strain evidence="4">NCIM 5678</strain>
        <plasmid evidence="4">pHl5678-2</plasmid>
    </source>
</reference>
<keyword evidence="1" id="KW-0175">Coiled coil</keyword>
<dbReference type="EMBL" id="CP078065">
    <property type="protein sequence ID" value="UVE52431.1"/>
    <property type="molecule type" value="Genomic_DNA"/>
</dbReference>
<proteinExistence type="predicted"/>
<feature type="transmembrane region" description="Helical" evidence="2">
    <location>
        <begin position="71"/>
        <end position="90"/>
    </location>
</feature>
<feature type="coiled-coil region" evidence="1">
    <location>
        <begin position="8"/>
        <end position="45"/>
    </location>
</feature>
<dbReference type="RefSeq" id="WP_007541158.1">
    <property type="nucleotide sequence ID" value="NZ_CP078065.1"/>
</dbReference>
<keyword evidence="2" id="KW-0472">Membrane</keyword>
<dbReference type="CDD" id="cd14686">
    <property type="entry name" value="bZIP"/>
    <property type="match status" value="1"/>
</dbReference>
<gene>
    <name evidence="4" type="ORF">KU306_17635</name>
</gene>
<dbReference type="InterPro" id="IPR058288">
    <property type="entry name" value="DUF7982"/>
</dbReference>
<evidence type="ECO:0000313" key="4">
    <source>
        <dbReference type="EMBL" id="UVE52431.1"/>
    </source>
</evidence>
<feature type="transmembrane region" description="Helical" evidence="2">
    <location>
        <begin position="47"/>
        <end position="65"/>
    </location>
</feature>
<dbReference type="Proteomes" id="UP001058330">
    <property type="component" value="Plasmid pHl5678-2"/>
</dbReference>
<dbReference type="Pfam" id="PF25939">
    <property type="entry name" value="DUF7982"/>
    <property type="match status" value="1"/>
</dbReference>
<protein>
    <submittedName>
        <fullName evidence="4">BZIP transcription factor</fullName>
    </submittedName>
</protein>
<sequence>MHTFDSETAVTESDVASLAARIDELEAENQRLRAETRELRQVRYRRVALGFAVVGVLSFVAGWYLPTSQTVLFGLGGVGLFASLLMVSLVPTDIVAAPTASHLRAAHAATVEELVSDLGLHRTTVYVPTPSERPEIADVRLYIPQHREYEVPSPPALHDVFVVTEDERNRGVSLPPSGGALLVALDRDEDVPLLDADEIVERLPDALVEGFELANDVEIDADIDAGRVSVSVSGSALEDAELLDHPVGSLVASALARALGTEVTLTVETDTEEPVFVCRWDPKTTQDERRAGTETSELAA</sequence>
<evidence type="ECO:0000256" key="2">
    <source>
        <dbReference type="SAM" id="Phobius"/>
    </source>
</evidence>
<evidence type="ECO:0000313" key="5">
    <source>
        <dbReference type="Proteomes" id="UP001058330"/>
    </source>
</evidence>
<keyword evidence="2" id="KW-0812">Transmembrane</keyword>
<evidence type="ECO:0000259" key="3">
    <source>
        <dbReference type="Pfam" id="PF25939"/>
    </source>
</evidence>
<name>A0ABY5RJ88_HALLR</name>